<feature type="compositionally biased region" description="Low complexity" evidence="1">
    <location>
        <begin position="46"/>
        <end position="57"/>
    </location>
</feature>
<name>A0A4R0RI92_9APHY</name>
<dbReference type="STRING" id="92696.A0A4R0RI92"/>
<organism evidence="2 3">
    <name type="scientific">Steccherinum ochraceum</name>
    <dbReference type="NCBI Taxonomy" id="92696"/>
    <lineage>
        <taxon>Eukaryota</taxon>
        <taxon>Fungi</taxon>
        <taxon>Dikarya</taxon>
        <taxon>Basidiomycota</taxon>
        <taxon>Agaricomycotina</taxon>
        <taxon>Agaricomycetes</taxon>
        <taxon>Polyporales</taxon>
        <taxon>Steccherinaceae</taxon>
        <taxon>Steccherinum</taxon>
    </lineage>
</organism>
<dbReference type="Proteomes" id="UP000292702">
    <property type="component" value="Unassembled WGS sequence"/>
</dbReference>
<dbReference type="OrthoDB" id="2526979at2759"/>
<evidence type="ECO:0000313" key="3">
    <source>
        <dbReference type="Proteomes" id="UP000292702"/>
    </source>
</evidence>
<reference evidence="2 3" key="1">
    <citation type="submission" date="2018-11" db="EMBL/GenBank/DDBJ databases">
        <title>Genome assembly of Steccherinum ochraceum LE-BIN_3174, the white-rot fungus of the Steccherinaceae family (The Residual Polyporoid clade, Polyporales, Basidiomycota).</title>
        <authorList>
            <person name="Fedorova T.V."/>
            <person name="Glazunova O.A."/>
            <person name="Landesman E.O."/>
            <person name="Moiseenko K.V."/>
            <person name="Psurtseva N.V."/>
            <person name="Savinova O.S."/>
            <person name="Shakhova N.V."/>
            <person name="Tyazhelova T.V."/>
            <person name="Vasina D.V."/>
        </authorList>
    </citation>
    <scope>NUCLEOTIDE SEQUENCE [LARGE SCALE GENOMIC DNA]</scope>
    <source>
        <strain evidence="2 3">LE-BIN_3174</strain>
    </source>
</reference>
<protein>
    <submittedName>
        <fullName evidence="2">Uncharacterized protein</fullName>
    </submittedName>
</protein>
<feature type="region of interest" description="Disordered" evidence="1">
    <location>
        <begin position="46"/>
        <end position="67"/>
    </location>
</feature>
<evidence type="ECO:0000313" key="2">
    <source>
        <dbReference type="EMBL" id="TCD65495.1"/>
    </source>
</evidence>
<feature type="region of interest" description="Disordered" evidence="1">
    <location>
        <begin position="239"/>
        <end position="313"/>
    </location>
</feature>
<sequence length="366" mass="39386">MALSVSSTPGTVRGSTEWLRKTSCPFHQPETRVTVVNLESGYISQRGQSSSYQSSGQDHPTSGRRPGIKRVYHTWHGETKGLTHFEDFMLEIGADPRTVHLCCVPSPGLVVSRHSHKHSKSKSGKMAVRNENVTLDAQVVIPESTKPVIRAHDPFPIPRVEADPTDLRKSALSNRRSKRVSLTAPLGIHGAPLQQLKSQPVSGVQSDYFSASFAIPTSSSAARDSLLAITGLSIPQASYTQPIPSEATDDTMCSSDSSQSVVQDTTTSEPIPSNSSSSNLTIRSRTSSITSLATASSSEGPETPRVLSPMLSSSQELHRSLSDLEKASRFRTPTRCVTCNKSGTVAGKDGKHSCSYRTMEPSIVIA</sequence>
<evidence type="ECO:0000256" key="1">
    <source>
        <dbReference type="SAM" id="MobiDB-lite"/>
    </source>
</evidence>
<accession>A0A4R0RI92</accession>
<proteinExistence type="predicted"/>
<gene>
    <name evidence="2" type="ORF">EIP91_002579</name>
</gene>
<comment type="caution">
    <text evidence="2">The sequence shown here is derived from an EMBL/GenBank/DDBJ whole genome shotgun (WGS) entry which is preliminary data.</text>
</comment>
<keyword evidence="3" id="KW-1185">Reference proteome</keyword>
<dbReference type="AlphaFoldDB" id="A0A4R0RI92"/>
<feature type="compositionally biased region" description="Low complexity" evidence="1">
    <location>
        <begin position="250"/>
        <end position="299"/>
    </location>
</feature>
<dbReference type="EMBL" id="RWJN01000178">
    <property type="protein sequence ID" value="TCD65495.1"/>
    <property type="molecule type" value="Genomic_DNA"/>
</dbReference>